<dbReference type="PANTHER" id="PTHR40080:SF1">
    <property type="entry name" value="TRPR-LIKE PROTEIN YERC_YECD"/>
    <property type="match status" value="1"/>
</dbReference>
<evidence type="ECO:0000313" key="2">
    <source>
        <dbReference type="Proteomes" id="UP000177331"/>
    </source>
</evidence>
<dbReference type="STRING" id="1802421.A2318_03845"/>
<gene>
    <name evidence="1" type="ORF">A2318_03845</name>
</gene>
<proteinExistence type="predicted"/>
<dbReference type="SUPFAM" id="SSF48295">
    <property type="entry name" value="TrpR-like"/>
    <property type="match status" value="1"/>
</dbReference>
<dbReference type="AlphaFoldDB" id="A0A1F7W7V4"/>
<dbReference type="GO" id="GO:0043565">
    <property type="term" value="F:sequence-specific DNA binding"/>
    <property type="evidence" value="ECO:0007669"/>
    <property type="project" value="InterPro"/>
</dbReference>
<dbReference type="GO" id="GO:0003700">
    <property type="term" value="F:DNA-binding transcription factor activity"/>
    <property type="evidence" value="ECO:0007669"/>
    <property type="project" value="InterPro"/>
</dbReference>
<dbReference type="InterPro" id="IPR038116">
    <property type="entry name" value="TrpR-like_sf"/>
</dbReference>
<dbReference type="NCBIfam" id="TIGR02531">
    <property type="entry name" value="yecD_yerC"/>
    <property type="match status" value="1"/>
</dbReference>
<evidence type="ECO:0008006" key="3">
    <source>
        <dbReference type="Google" id="ProtNLM"/>
    </source>
</evidence>
<organism evidence="1 2">
    <name type="scientific">Candidatus Uhrbacteria bacterium RIFOXYB2_FULL_45_11</name>
    <dbReference type="NCBI Taxonomy" id="1802421"/>
    <lineage>
        <taxon>Bacteria</taxon>
        <taxon>Candidatus Uhriibacteriota</taxon>
    </lineage>
</organism>
<dbReference type="InterPro" id="IPR000831">
    <property type="entry name" value="Trp_repress"/>
</dbReference>
<dbReference type="PANTHER" id="PTHR40080">
    <property type="entry name" value="LMO1763 PROTEIN"/>
    <property type="match status" value="1"/>
</dbReference>
<dbReference type="EMBL" id="MGFD01000018">
    <property type="protein sequence ID" value="OGL98716.1"/>
    <property type="molecule type" value="Genomic_DNA"/>
</dbReference>
<dbReference type="Gene3D" id="1.10.1270.10">
    <property type="entry name" value="TrpR-like"/>
    <property type="match status" value="1"/>
</dbReference>
<dbReference type="InterPro" id="IPR013368">
    <property type="entry name" value="YecD_YerC"/>
</dbReference>
<evidence type="ECO:0000313" key="1">
    <source>
        <dbReference type="EMBL" id="OGL98716.1"/>
    </source>
</evidence>
<protein>
    <recommendedName>
        <fullName evidence="3">TrpR, YerC/YecD</fullName>
    </recommendedName>
</protein>
<dbReference type="InterPro" id="IPR010921">
    <property type="entry name" value="Trp_repressor/repl_initiator"/>
</dbReference>
<sequence>MNLNTPEIEDLLRTIRLLQTQKDAKAFFRDLLTEKEILELSMRWKAAQMLAQNIPYTQIQQQTGLSSTTVARISKWVFSGMNGYKKMITRISHTHPSAKKVRS</sequence>
<name>A0A1F7W7V4_9BACT</name>
<accession>A0A1F7W7V4</accession>
<comment type="caution">
    <text evidence="1">The sequence shown here is derived from an EMBL/GenBank/DDBJ whole genome shotgun (WGS) entry which is preliminary data.</text>
</comment>
<dbReference type="Pfam" id="PF01371">
    <property type="entry name" value="Trp_repressor"/>
    <property type="match status" value="1"/>
</dbReference>
<dbReference type="Proteomes" id="UP000177331">
    <property type="component" value="Unassembled WGS sequence"/>
</dbReference>
<reference evidence="1 2" key="1">
    <citation type="journal article" date="2016" name="Nat. Commun.">
        <title>Thousands of microbial genomes shed light on interconnected biogeochemical processes in an aquifer system.</title>
        <authorList>
            <person name="Anantharaman K."/>
            <person name="Brown C.T."/>
            <person name="Hug L.A."/>
            <person name="Sharon I."/>
            <person name="Castelle C.J."/>
            <person name="Probst A.J."/>
            <person name="Thomas B.C."/>
            <person name="Singh A."/>
            <person name="Wilkins M.J."/>
            <person name="Karaoz U."/>
            <person name="Brodie E.L."/>
            <person name="Williams K.H."/>
            <person name="Hubbard S.S."/>
            <person name="Banfield J.F."/>
        </authorList>
    </citation>
    <scope>NUCLEOTIDE SEQUENCE [LARGE SCALE GENOMIC DNA]</scope>
</reference>